<evidence type="ECO:0000256" key="3">
    <source>
        <dbReference type="ARBA" id="ARBA00022448"/>
    </source>
</evidence>
<evidence type="ECO:0000256" key="11">
    <source>
        <dbReference type="ARBA" id="ARBA00044884"/>
    </source>
</evidence>
<organism evidence="28 29">
    <name type="scientific">Entomortierella parvispora</name>
    <dbReference type="NCBI Taxonomy" id="205924"/>
    <lineage>
        <taxon>Eukaryota</taxon>
        <taxon>Fungi</taxon>
        <taxon>Fungi incertae sedis</taxon>
        <taxon>Mucoromycota</taxon>
        <taxon>Mortierellomycotina</taxon>
        <taxon>Mortierellomycetes</taxon>
        <taxon>Mortierellales</taxon>
        <taxon>Mortierellaceae</taxon>
        <taxon>Entomortierella</taxon>
    </lineage>
</organism>
<evidence type="ECO:0000256" key="2">
    <source>
        <dbReference type="ARBA" id="ARBA00008335"/>
    </source>
</evidence>
<evidence type="ECO:0000256" key="5">
    <source>
        <dbReference type="ARBA" id="ARBA00022989"/>
    </source>
</evidence>
<feature type="transmembrane region" description="Helical" evidence="26">
    <location>
        <begin position="99"/>
        <end position="122"/>
    </location>
</feature>
<dbReference type="InterPro" id="IPR036259">
    <property type="entry name" value="MFS_trans_sf"/>
</dbReference>
<feature type="region of interest" description="Disordered" evidence="25">
    <location>
        <begin position="670"/>
        <end position="692"/>
    </location>
</feature>
<evidence type="ECO:0000256" key="17">
    <source>
        <dbReference type="ARBA" id="ARBA00044903"/>
    </source>
</evidence>
<comment type="catalytic activity">
    <reaction evidence="8">
        <text>L-lysyl-L-alanine(out) = L-lysyl-L-alanine(in)</text>
        <dbReference type="Rhea" id="RHEA:79399"/>
        <dbReference type="ChEBI" id="CHEBI:229954"/>
    </reaction>
</comment>
<comment type="catalytic activity">
    <reaction evidence="11">
        <text>L-alpha-aminoacyl-L-histidine(out) = L-alpha-aminoacyl-L-histidine(in)</text>
        <dbReference type="Rhea" id="RHEA:79375"/>
        <dbReference type="ChEBI" id="CHEBI:229967"/>
    </reaction>
</comment>
<evidence type="ECO:0000256" key="20">
    <source>
        <dbReference type="ARBA" id="ARBA00044924"/>
    </source>
</evidence>
<comment type="catalytic activity">
    <reaction evidence="20">
        <text>L-lysyl-glycine(out) = L-lysyl-glycine(in)</text>
        <dbReference type="Rhea" id="RHEA:79407"/>
        <dbReference type="ChEBI" id="CHEBI:191202"/>
    </reaction>
</comment>
<evidence type="ECO:0000256" key="24">
    <source>
        <dbReference type="ARBA" id="ARBA00046376"/>
    </source>
</evidence>
<keyword evidence="29" id="KW-1185">Reference proteome</keyword>
<evidence type="ECO:0000256" key="14">
    <source>
        <dbReference type="ARBA" id="ARBA00044898"/>
    </source>
</evidence>
<protein>
    <recommendedName>
        <fullName evidence="21">Lysosomal dipeptide transporter MFSD1</fullName>
    </recommendedName>
    <alternativeName>
        <fullName evidence="22">Major facilitator superfamily domain-containing protein 1</fullName>
    </alternativeName>
</protein>
<dbReference type="Proteomes" id="UP000827284">
    <property type="component" value="Unassembled WGS sequence"/>
</dbReference>
<feature type="compositionally biased region" description="Polar residues" evidence="25">
    <location>
        <begin position="17"/>
        <end position="39"/>
    </location>
</feature>
<dbReference type="PROSITE" id="PS50850">
    <property type="entry name" value="MFS"/>
    <property type="match status" value="1"/>
</dbReference>
<feature type="compositionally biased region" description="Polar residues" evidence="25">
    <location>
        <begin position="565"/>
        <end position="577"/>
    </location>
</feature>
<dbReference type="PANTHER" id="PTHR23512:SF3">
    <property type="entry name" value="MAJOR FACILITATOR SUPERFAMILY DOMAIN-CONTAINING PROTEIN 1"/>
    <property type="match status" value="1"/>
</dbReference>
<evidence type="ECO:0000256" key="13">
    <source>
        <dbReference type="ARBA" id="ARBA00044893"/>
    </source>
</evidence>
<comment type="similarity">
    <text evidence="2">Belongs to the major facilitator superfamily.</text>
</comment>
<comment type="catalytic activity">
    <reaction evidence="9">
        <text>L-histidyl-glycine(out) = L-histidyl-glycine(in)</text>
        <dbReference type="Rhea" id="RHEA:79395"/>
        <dbReference type="ChEBI" id="CHEBI:229957"/>
    </reaction>
</comment>
<dbReference type="SUPFAM" id="SSF103473">
    <property type="entry name" value="MFS general substrate transporter"/>
    <property type="match status" value="1"/>
</dbReference>
<evidence type="ECO:0000313" key="28">
    <source>
        <dbReference type="EMBL" id="GJJ76285.1"/>
    </source>
</evidence>
<comment type="catalytic activity">
    <reaction evidence="12">
        <text>L-lysyl-L-alpha-amino acid(out) = L-lysyl-L-alpha-amino acid(in)</text>
        <dbReference type="Rhea" id="RHEA:79387"/>
        <dbReference type="ChEBI" id="CHEBI:229965"/>
    </reaction>
</comment>
<evidence type="ECO:0000256" key="8">
    <source>
        <dbReference type="ARBA" id="ARBA00044876"/>
    </source>
</evidence>
<evidence type="ECO:0000259" key="27">
    <source>
        <dbReference type="PROSITE" id="PS50850"/>
    </source>
</evidence>
<comment type="subunit">
    <text evidence="24">Homodimer. Interacts with lysosomal protein GLMP (via lumenal domain); the interaction starts while both proteins are still in the endoplasmic reticulum and is required for stabilization of MFSD1 in lysosomes but has no direct effect on its targeting to lysosomes or transporter activity.</text>
</comment>
<keyword evidence="5 26" id="KW-1133">Transmembrane helix</keyword>
<comment type="catalytic activity">
    <reaction evidence="19">
        <text>L-alanyl-L-lysine(out) = L-alanyl-L-lysine(in)</text>
        <dbReference type="Rhea" id="RHEA:79415"/>
        <dbReference type="ChEBI" id="CHEBI:192470"/>
    </reaction>
</comment>
<evidence type="ECO:0000256" key="26">
    <source>
        <dbReference type="SAM" id="Phobius"/>
    </source>
</evidence>
<feature type="transmembrane region" description="Helical" evidence="26">
    <location>
        <begin position="467"/>
        <end position="488"/>
    </location>
</feature>
<evidence type="ECO:0000256" key="21">
    <source>
        <dbReference type="ARBA" id="ARBA00044985"/>
    </source>
</evidence>
<evidence type="ECO:0000256" key="15">
    <source>
        <dbReference type="ARBA" id="ARBA00044899"/>
    </source>
</evidence>
<proteinExistence type="inferred from homology"/>
<dbReference type="Gene3D" id="1.20.1250.20">
    <property type="entry name" value="MFS general substrate transporter like domains"/>
    <property type="match status" value="2"/>
</dbReference>
<dbReference type="InterPro" id="IPR052187">
    <property type="entry name" value="MFSD1"/>
</dbReference>
<evidence type="ECO:0000256" key="18">
    <source>
        <dbReference type="ARBA" id="ARBA00044912"/>
    </source>
</evidence>
<reference evidence="28" key="2">
    <citation type="journal article" date="2022" name="Microbiol. Resour. Announc.">
        <title>Whole-Genome Sequence of Entomortierella parvispora E1425, a Mucoromycotan Fungus Associated with Burkholderiaceae-Related Endosymbiotic Bacteria.</title>
        <authorList>
            <person name="Herlambang A."/>
            <person name="Guo Y."/>
            <person name="Takashima Y."/>
            <person name="Narisawa K."/>
            <person name="Ohta H."/>
            <person name="Nishizawa T."/>
        </authorList>
    </citation>
    <scope>NUCLEOTIDE SEQUENCE</scope>
    <source>
        <strain evidence="28">E1425</strain>
    </source>
</reference>
<evidence type="ECO:0000256" key="1">
    <source>
        <dbReference type="ARBA" id="ARBA00004155"/>
    </source>
</evidence>
<feature type="transmembrane region" description="Helical" evidence="26">
    <location>
        <begin position="444"/>
        <end position="461"/>
    </location>
</feature>
<dbReference type="InterPro" id="IPR011701">
    <property type="entry name" value="MFS"/>
</dbReference>
<feature type="transmembrane region" description="Helical" evidence="26">
    <location>
        <begin position="268"/>
        <end position="291"/>
    </location>
</feature>
<dbReference type="InterPro" id="IPR020846">
    <property type="entry name" value="MFS_dom"/>
</dbReference>
<dbReference type="OrthoDB" id="424834at2759"/>
<feature type="transmembrane region" description="Helical" evidence="26">
    <location>
        <begin position="536"/>
        <end position="554"/>
    </location>
</feature>
<comment type="function">
    <text evidence="23">Lysosomal dipeptide uniporter that selectively exports lysine, arginine or histidine-containing dipeptides with a net positive charge from the lysosome lumen into the cytosol. Could play a role in a specific type of protein O-glycosylation indirectly regulating macrophages migration and tissue invasion. Also essential for liver homeostasis.</text>
</comment>
<comment type="caution">
    <text evidence="28">The sequence shown here is derived from an EMBL/GenBank/DDBJ whole genome shotgun (WGS) entry which is preliminary data.</text>
</comment>
<dbReference type="PANTHER" id="PTHR23512">
    <property type="entry name" value="MAJOR FACILITATOR SUPERFAMILY DOMAIN-CONTAINING PROTEIN 1"/>
    <property type="match status" value="1"/>
</dbReference>
<feature type="transmembrane region" description="Helical" evidence="26">
    <location>
        <begin position="172"/>
        <end position="192"/>
    </location>
</feature>
<evidence type="ECO:0000256" key="4">
    <source>
        <dbReference type="ARBA" id="ARBA00022692"/>
    </source>
</evidence>
<name>A0A9P3LZT7_9FUNG</name>
<dbReference type="GO" id="GO:0022857">
    <property type="term" value="F:transmembrane transporter activity"/>
    <property type="evidence" value="ECO:0007669"/>
    <property type="project" value="InterPro"/>
</dbReference>
<evidence type="ECO:0000256" key="19">
    <source>
        <dbReference type="ARBA" id="ARBA00044919"/>
    </source>
</evidence>
<keyword evidence="3" id="KW-0813">Transport</keyword>
<accession>A0A9P3LZT7</accession>
<evidence type="ECO:0000256" key="7">
    <source>
        <dbReference type="ARBA" id="ARBA00023228"/>
    </source>
</evidence>
<feature type="domain" description="Major facilitator superfamily (MFS) profile" evidence="27">
    <location>
        <begin position="101"/>
        <end position="559"/>
    </location>
</feature>
<comment type="catalytic activity">
    <reaction evidence="16">
        <text>L-lysyl-L-lysine(out) = L-lysyl-L-lysine(in)</text>
        <dbReference type="Rhea" id="RHEA:79403"/>
        <dbReference type="ChEBI" id="CHEBI:229956"/>
    </reaction>
</comment>
<evidence type="ECO:0000256" key="10">
    <source>
        <dbReference type="ARBA" id="ARBA00044881"/>
    </source>
</evidence>
<reference evidence="28" key="1">
    <citation type="submission" date="2021-11" db="EMBL/GenBank/DDBJ databases">
        <authorList>
            <person name="Herlambang A."/>
            <person name="Guo Y."/>
            <person name="Takashima Y."/>
            <person name="Nishizawa T."/>
        </authorList>
    </citation>
    <scope>NUCLEOTIDE SEQUENCE</scope>
    <source>
        <strain evidence="28">E1425</strain>
    </source>
</reference>
<evidence type="ECO:0000256" key="12">
    <source>
        <dbReference type="ARBA" id="ARBA00044891"/>
    </source>
</evidence>
<evidence type="ECO:0000313" key="29">
    <source>
        <dbReference type="Proteomes" id="UP000827284"/>
    </source>
</evidence>
<evidence type="ECO:0000256" key="6">
    <source>
        <dbReference type="ARBA" id="ARBA00023136"/>
    </source>
</evidence>
<feature type="region of interest" description="Disordered" evidence="25">
    <location>
        <begin position="565"/>
        <end position="599"/>
    </location>
</feature>
<comment type="catalytic activity">
    <reaction evidence="14">
        <text>L-aspartyl-L-lysine(out) = L-aspartyl-L-lysine(in)</text>
        <dbReference type="Rhea" id="RHEA:79411"/>
        <dbReference type="ChEBI" id="CHEBI:229953"/>
    </reaction>
</comment>
<comment type="catalytic activity">
    <reaction evidence="10">
        <text>L-alpha-aminoacyl-L-arginine(out) = L-alpha-aminoacyl-L-arginine(in)</text>
        <dbReference type="Rhea" id="RHEA:79367"/>
        <dbReference type="ChEBI" id="CHEBI:229968"/>
    </reaction>
</comment>
<evidence type="ECO:0000256" key="23">
    <source>
        <dbReference type="ARBA" id="ARBA00045709"/>
    </source>
</evidence>
<evidence type="ECO:0000256" key="22">
    <source>
        <dbReference type="ARBA" id="ARBA00045018"/>
    </source>
</evidence>
<gene>
    <name evidence="28" type="ORF">EMPS_08644</name>
</gene>
<dbReference type="EMBL" id="BQFW01000012">
    <property type="protein sequence ID" value="GJJ76285.1"/>
    <property type="molecule type" value="Genomic_DNA"/>
</dbReference>
<comment type="subcellular location">
    <subcellularLocation>
        <location evidence="1">Lysosome membrane</location>
        <topology evidence="1">Multi-pass membrane protein</topology>
    </subcellularLocation>
</comment>
<evidence type="ECO:0000256" key="25">
    <source>
        <dbReference type="SAM" id="MobiDB-lite"/>
    </source>
</evidence>
<evidence type="ECO:0000256" key="16">
    <source>
        <dbReference type="ARBA" id="ARBA00044900"/>
    </source>
</evidence>
<comment type="catalytic activity">
    <reaction evidence="13">
        <text>L-alpha-aminoacyl-L-lysine(out) = L-alpha-aminoacyl-L-lysine(in)</text>
        <dbReference type="Rhea" id="RHEA:79383"/>
        <dbReference type="ChEBI" id="CHEBI:229966"/>
    </reaction>
</comment>
<comment type="catalytic activity">
    <reaction evidence="17">
        <text>L-arginyl-glycine(out) = L-arginyl-glycine(in)</text>
        <dbReference type="Rhea" id="RHEA:79391"/>
        <dbReference type="ChEBI" id="CHEBI:229955"/>
    </reaction>
</comment>
<sequence length="692" mass="76941">MALPHEQTPLLRHGDSRASTLHFNTKNSSNATPDPSSFYDQRTRLRTNSENDATYASAQLQHNYKRRPSAQRRPLLIQQTTTRAAHRHEQAHAITARHWLVLLLACMIVFGNYYCYDIPAALNVQLREWLGTDDGTHQYQLNLLYAVYSLPNIVLPLLGGYLIDRLSASRMLILFSLCICLGQGIFSMGISLKSIGWMVLGRFIFGIGGECLEVAQAKITTDWFKSRWLGFALGLNLSSARLATALNDNVSPLIAKALGRQGTEKGKGVIAASWVGFGVCGLCLICGFFLAHLDQAPSRTIAGVRLDTKDRKARDEALLRSRKDNIVGRTAISVSSDSTMTLSSVALEEEEELEKEEEMAEDDQMLWSEVFTLQTNFWILCLCCISLYGSVVPFNHIASDFLQRKWRMDATRAGSVMSIPDIVSSIGSPLCGYLVDCFGNRARYIPLSAVFIICAHFLFGFTMFTPIVGMIILGFAYSLFASVLWPCIPFLVKDHQLGTAYGLVTIALNISLTFFPMMVASILAKTKGSYQTVEGSFIVLAVVALGLSALLNLLDYRQGGSLQLNDQESGDLQSSSRLLEEEEEAGQLQRHHRYDPREPGFEYRRQRRYSQDLLWVDRHGGDTGVDSDLEDDQNLVTTKSVGEGIITIIPHRRRHSTAGFTGHLERARLRARQQHGHRPGNGSPDYGTSGAQ</sequence>
<feature type="transmembrane region" description="Helical" evidence="26">
    <location>
        <begin position="500"/>
        <end position="524"/>
    </location>
</feature>
<keyword evidence="7" id="KW-0458">Lysosome</keyword>
<evidence type="ECO:0000256" key="9">
    <source>
        <dbReference type="ARBA" id="ARBA00044878"/>
    </source>
</evidence>
<feature type="transmembrane region" description="Helical" evidence="26">
    <location>
        <begin position="142"/>
        <end position="163"/>
    </location>
</feature>
<dbReference type="Pfam" id="PF07690">
    <property type="entry name" value="MFS_1"/>
    <property type="match status" value="1"/>
</dbReference>
<keyword evidence="6 26" id="KW-0472">Membrane</keyword>
<dbReference type="AlphaFoldDB" id="A0A9P3LZT7"/>
<comment type="catalytic activity">
    <reaction evidence="18">
        <text>L-histidyl-L-alpha-amino acid(out) = L-histidyl-L-alpha-amino acid(in)</text>
        <dbReference type="Rhea" id="RHEA:79379"/>
        <dbReference type="ChEBI" id="CHEBI:229964"/>
    </reaction>
</comment>
<keyword evidence="4 26" id="KW-0812">Transmembrane</keyword>
<feature type="transmembrane region" description="Helical" evidence="26">
    <location>
        <begin position="377"/>
        <end position="398"/>
    </location>
</feature>
<comment type="catalytic activity">
    <reaction evidence="15">
        <text>L-arginyl-L-alpha-amino acid(out) = L-arginyl-L-alpha-amino acid(in)</text>
        <dbReference type="Rhea" id="RHEA:79371"/>
        <dbReference type="ChEBI" id="CHEBI:84315"/>
    </reaction>
</comment>
<feature type="region of interest" description="Disordered" evidence="25">
    <location>
        <begin position="1"/>
        <end position="39"/>
    </location>
</feature>